<keyword evidence="1" id="KW-0677">Repeat</keyword>
<gene>
    <name evidence="3" type="ORF">EZS27_022995</name>
</gene>
<name>A0A5J4R3C5_9ZZZZ</name>
<protein>
    <submittedName>
        <fullName evidence="3">Beta-barrel assembly-enhancing protease</fullName>
        <ecNumber evidence="3">3.4.-.-</ecNumber>
    </submittedName>
</protein>
<evidence type="ECO:0000313" key="3">
    <source>
        <dbReference type="EMBL" id="KAA6328075.1"/>
    </source>
</evidence>
<keyword evidence="3" id="KW-0378">Hydrolase</keyword>
<dbReference type="GO" id="GO:0008233">
    <property type="term" value="F:peptidase activity"/>
    <property type="evidence" value="ECO:0007669"/>
    <property type="project" value="UniProtKB-KW"/>
</dbReference>
<keyword evidence="3" id="KW-0645">Protease</keyword>
<evidence type="ECO:0000256" key="1">
    <source>
        <dbReference type="ARBA" id="ARBA00022737"/>
    </source>
</evidence>
<keyword evidence="2" id="KW-0802">TPR repeat</keyword>
<dbReference type="EMBL" id="SNRY01001881">
    <property type="protein sequence ID" value="KAA6328075.1"/>
    <property type="molecule type" value="Genomic_DNA"/>
</dbReference>
<dbReference type="SUPFAM" id="SSF48452">
    <property type="entry name" value="TPR-like"/>
    <property type="match status" value="2"/>
</dbReference>
<dbReference type="GO" id="GO:0006508">
    <property type="term" value="P:proteolysis"/>
    <property type="evidence" value="ECO:0007669"/>
    <property type="project" value="UniProtKB-KW"/>
</dbReference>
<dbReference type="EC" id="3.4.-.-" evidence="3"/>
<dbReference type="AlphaFoldDB" id="A0A5J4R3C5"/>
<organism evidence="3">
    <name type="scientific">termite gut metagenome</name>
    <dbReference type="NCBI Taxonomy" id="433724"/>
    <lineage>
        <taxon>unclassified sequences</taxon>
        <taxon>metagenomes</taxon>
        <taxon>organismal metagenomes</taxon>
    </lineage>
</organism>
<dbReference type="PROSITE" id="PS50005">
    <property type="entry name" value="TPR"/>
    <property type="match status" value="3"/>
</dbReference>
<dbReference type="Pfam" id="PF13424">
    <property type="entry name" value="TPR_12"/>
    <property type="match status" value="1"/>
</dbReference>
<dbReference type="PANTHER" id="PTHR44943:SF8">
    <property type="entry name" value="TPR REPEAT-CONTAINING PROTEIN MJ0263"/>
    <property type="match status" value="1"/>
</dbReference>
<dbReference type="PANTHER" id="PTHR44943">
    <property type="entry name" value="CELLULOSE SYNTHASE OPERON PROTEIN C"/>
    <property type="match status" value="1"/>
</dbReference>
<proteinExistence type="predicted"/>
<dbReference type="Pfam" id="PF14559">
    <property type="entry name" value="TPR_19"/>
    <property type="match status" value="1"/>
</dbReference>
<comment type="caution">
    <text evidence="3">The sequence shown here is derived from an EMBL/GenBank/DDBJ whole genome shotgun (WGS) entry which is preliminary data.</text>
</comment>
<sequence>MNEDRLSPDDEAQELAQLVAQYEWMKSNNRNFYMDAEQLLDIAEWYESNDEPESAYDVLIHGLSLHPDHPDLLISLAYSYIDREQLEEAENIVGLIDDDYSVEVKMLKIELLFLQDKVSEAEMILDTISEEDQNLYVDIAGLYIQIDNIPKGLLWFQKALALNPDNEDVVWTIAECCSSIGRHEEAIHYYNQLIDKQPYSSDYWTGLAKVYFSQEQYDKTIEACDFALVGEGIIGLSDAHLFKAHSLSQLQNYTESIKEYHEVLDQEGDFLPEYIYTYIGSCYNEMGEWEQACIYYEKALQGVNALEPEKEAETYMLFAFCHYKAGRLEKAQELCRIMEDLYPNTPEPYLLDGRIYFQNNDKENAARCWDYILNQKPDDVPFLVEMGEFCLDAGDYERARFALEKVITIEPDNLIANMLLYLICVQCGDWKRLLTIHYNLDLPMDAKLKTLLYAYCEENELPLSKELLKKLIQFEKHPKKDDKQ</sequence>
<accession>A0A5J4R3C5</accession>
<dbReference type="SMART" id="SM00028">
    <property type="entry name" value="TPR"/>
    <property type="match status" value="9"/>
</dbReference>
<reference evidence="3" key="1">
    <citation type="submission" date="2019-03" db="EMBL/GenBank/DDBJ databases">
        <title>Single cell metagenomics reveals metabolic interactions within the superorganism composed of flagellate Streblomastix strix and complex community of Bacteroidetes bacteria on its surface.</title>
        <authorList>
            <person name="Treitli S.C."/>
            <person name="Kolisko M."/>
            <person name="Husnik F."/>
            <person name="Keeling P."/>
            <person name="Hampl V."/>
        </authorList>
    </citation>
    <scope>NUCLEOTIDE SEQUENCE</scope>
    <source>
        <strain evidence="3">STM</strain>
    </source>
</reference>
<evidence type="ECO:0000256" key="2">
    <source>
        <dbReference type="ARBA" id="ARBA00022803"/>
    </source>
</evidence>
<dbReference type="Gene3D" id="1.25.40.10">
    <property type="entry name" value="Tetratricopeptide repeat domain"/>
    <property type="match status" value="3"/>
</dbReference>
<dbReference type="InterPro" id="IPR019734">
    <property type="entry name" value="TPR_rpt"/>
</dbReference>
<dbReference type="InterPro" id="IPR051685">
    <property type="entry name" value="Ycf3/AcsC/BcsC/TPR_MFPF"/>
</dbReference>
<dbReference type="InterPro" id="IPR011990">
    <property type="entry name" value="TPR-like_helical_dom_sf"/>
</dbReference>
<dbReference type="Pfam" id="PF13181">
    <property type="entry name" value="TPR_8"/>
    <property type="match status" value="1"/>
</dbReference>